<dbReference type="PANTHER" id="PTHR30204:SF93">
    <property type="entry name" value="HTH MERR-TYPE DOMAIN-CONTAINING PROTEIN"/>
    <property type="match status" value="1"/>
</dbReference>
<comment type="caution">
    <text evidence="3">The sequence shown here is derived from an EMBL/GenBank/DDBJ whole genome shotgun (WGS) entry which is preliminary data.</text>
</comment>
<keyword evidence="4" id="KW-1185">Reference proteome</keyword>
<gene>
    <name evidence="3" type="ORF">GCM10007977_048830</name>
</gene>
<evidence type="ECO:0000256" key="1">
    <source>
        <dbReference type="ARBA" id="ARBA00023125"/>
    </source>
</evidence>
<dbReference type="GO" id="GO:0003677">
    <property type="term" value="F:DNA binding"/>
    <property type="evidence" value="ECO:0007669"/>
    <property type="project" value="UniProtKB-KW"/>
</dbReference>
<dbReference type="PROSITE" id="PS50937">
    <property type="entry name" value="HTH_MERR_2"/>
    <property type="match status" value="1"/>
</dbReference>
<dbReference type="GO" id="GO:0003700">
    <property type="term" value="F:DNA-binding transcription factor activity"/>
    <property type="evidence" value="ECO:0007669"/>
    <property type="project" value="InterPro"/>
</dbReference>
<dbReference type="AlphaFoldDB" id="A0A917TX47"/>
<dbReference type="RefSeq" id="WP_190252239.1">
    <property type="nucleotide sequence ID" value="NZ_BMPI01000024.1"/>
</dbReference>
<proteinExistence type="predicted"/>
<name>A0A917TX47_9ACTN</name>
<dbReference type="SUPFAM" id="SSF46955">
    <property type="entry name" value="Putative DNA-binding domain"/>
    <property type="match status" value="1"/>
</dbReference>
<keyword evidence="1" id="KW-0238">DNA-binding</keyword>
<reference evidence="3" key="2">
    <citation type="submission" date="2020-09" db="EMBL/GenBank/DDBJ databases">
        <authorList>
            <person name="Sun Q."/>
            <person name="Ohkuma M."/>
        </authorList>
    </citation>
    <scope>NUCLEOTIDE SEQUENCE</scope>
    <source>
        <strain evidence="3">JCM 19831</strain>
    </source>
</reference>
<evidence type="ECO:0000259" key="2">
    <source>
        <dbReference type="PROSITE" id="PS50937"/>
    </source>
</evidence>
<reference evidence="3" key="1">
    <citation type="journal article" date="2014" name="Int. J. Syst. Evol. Microbiol.">
        <title>Complete genome sequence of Corynebacterium casei LMG S-19264T (=DSM 44701T), isolated from a smear-ripened cheese.</title>
        <authorList>
            <consortium name="US DOE Joint Genome Institute (JGI-PGF)"/>
            <person name="Walter F."/>
            <person name="Albersmeier A."/>
            <person name="Kalinowski J."/>
            <person name="Ruckert C."/>
        </authorList>
    </citation>
    <scope>NUCLEOTIDE SEQUENCE</scope>
    <source>
        <strain evidence="3">JCM 19831</strain>
    </source>
</reference>
<evidence type="ECO:0000313" key="3">
    <source>
        <dbReference type="EMBL" id="GGM41608.1"/>
    </source>
</evidence>
<dbReference type="SMART" id="SM00422">
    <property type="entry name" value="HTH_MERR"/>
    <property type="match status" value="1"/>
</dbReference>
<sequence>MLTIGQLAAYAGVTVRAVRHYHQVGLLPEPERDASGYRRYGAKAVVSLIKIRTLANAGVPLSQIGRMLQADASAFAEAVHRIDSRLRDEVDRLEASRKQIAQLAAGDSLALPPEVTAYLDRLREIGVSERVVEAERDGWILIAARWPDRIREMMPSKFAHLADPRVVRLYRVLSELDELPESDAADDPRLAEVADIMAGLAEEAYTPGGETDAGDDLPFDLLDALAVETDPRAQRMLDLMRERGWARWTRLDRLAGPPGAATGRGPER</sequence>
<feature type="domain" description="HTH merR-type" evidence="2">
    <location>
        <begin position="1"/>
        <end position="70"/>
    </location>
</feature>
<evidence type="ECO:0000313" key="4">
    <source>
        <dbReference type="Proteomes" id="UP000642070"/>
    </source>
</evidence>
<dbReference type="InterPro" id="IPR000551">
    <property type="entry name" value="MerR-type_HTH_dom"/>
</dbReference>
<organism evidence="3 4">
    <name type="scientific">Dactylosporangium sucinum</name>
    <dbReference type="NCBI Taxonomy" id="1424081"/>
    <lineage>
        <taxon>Bacteria</taxon>
        <taxon>Bacillati</taxon>
        <taxon>Actinomycetota</taxon>
        <taxon>Actinomycetes</taxon>
        <taxon>Micromonosporales</taxon>
        <taxon>Micromonosporaceae</taxon>
        <taxon>Dactylosporangium</taxon>
    </lineage>
</organism>
<dbReference type="CDD" id="cd00592">
    <property type="entry name" value="HTH_MerR-like"/>
    <property type="match status" value="1"/>
</dbReference>
<dbReference type="Proteomes" id="UP000642070">
    <property type="component" value="Unassembled WGS sequence"/>
</dbReference>
<dbReference type="EMBL" id="BMPI01000024">
    <property type="protein sequence ID" value="GGM41608.1"/>
    <property type="molecule type" value="Genomic_DNA"/>
</dbReference>
<dbReference type="PRINTS" id="PR00040">
    <property type="entry name" value="HTHMERR"/>
</dbReference>
<dbReference type="Gene3D" id="1.10.1660.10">
    <property type="match status" value="1"/>
</dbReference>
<dbReference type="InterPro" id="IPR009061">
    <property type="entry name" value="DNA-bd_dom_put_sf"/>
</dbReference>
<dbReference type="Pfam" id="PF00376">
    <property type="entry name" value="MerR"/>
    <property type="match status" value="1"/>
</dbReference>
<accession>A0A917TX47</accession>
<dbReference type="InterPro" id="IPR047057">
    <property type="entry name" value="MerR_fam"/>
</dbReference>
<dbReference type="PANTHER" id="PTHR30204">
    <property type="entry name" value="REDOX-CYCLING DRUG-SENSING TRANSCRIPTIONAL ACTIVATOR SOXR"/>
    <property type="match status" value="1"/>
</dbReference>
<protein>
    <submittedName>
        <fullName evidence="3">MerR family transcriptional regulator</fullName>
    </submittedName>
</protein>